<accession>A0AAD5XFT5</accession>
<feature type="region of interest" description="Disordered" evidence="2">
    <location>
        <begin position="1"/>
        <end position="20"/>
    </location>
</feature>
<evidence type="ECO:0000313" key="3">
    <source>
        <dbReference type="EMBL" id="KAJ3130788.1"/>
    </source>
</evidence>
<evidence type="ECO:0000313" key="4">
    <source>
        <dbReference type="Proteomes" id="UP001211907"/>
    </source>
</evidence>
<dbReference type="PANTHER" id="PTHR28457:SF1">
    <property type="entry name" value="CILIA- AND FLAGELLA-ASSOCIATED PROTEIN 119"/>
    <property type="match status" value="1"/>
</dbReference>
<protein>
    <submittedName>
        <fullName evidence="3">Uncharacterized protein</fullName>
    </submittedName>
</protein>
<dbReference type="InterPro" id="IPR032727">
    <property type="entry name" value="CLAMP"/>
</dbReference>
<evidence type="ECO:0000256" key="1">
    <source>
        <dbReference type="SAM" id="Coils"/>
    </source>
</evidence>
<proteinExistence type="predicted"/>
<gene>
    <name evidence="3" type="ORF">HK100_007478</name>
</gene>
<keyword evidence="4" id="KW-1185">Reference proteome</keyword>
<dbReference type="AlphaFoldDB" id="A0AAD5XFT5"/>
<name>A0AAD5XFT5_9FUNG</name>
<keyword evidence="1" id="KW-0175">Coiled coil</keyword>
<dbReference type="PANTHER" id="PTHR28457">
    <property type="entry name" value="COILED-COIL DOMAIN-CONTAINING PROTEIN 189"/>
    <property type="match status" value="1"/>
</dbReference>
<sequence>MFVKASTPNKKGAAPSSGLPDLTFQNLEQFFSRPPPTYSELKNKIAFERERHQQQPLVNQKPWKAHITDDVESSFYFEPTPGLESGTNRTAAESQFGIESSFDALGISCEKMTELMTKVSKTKPSDKESALVIIREWFNLCFPTPQPRSLLEPENSNIYVSIANSDVNNTDKTVNQQQQIQHEDTAARDTWLAEYYYNALIKSYSWGFHTLQSACWLALFSKTHQEYIGSKGAGTREVQLRDAFLRNLKKTTASLICSAAFTNSNQLHRKTLIFDTLDSQRMIEYFISTYVRHERLIRYCFMHARQLETRCTELVIDDVFELIPLSKAVPEEKWEDYLRAEADRVRREKETEIELIERAKWEAEEKKKLDYEALIMTEAARIRRQNMVITVAPIESHPRAAETLDSMGPDALFFFSEPSKVEGNFKDTALSATLSQAIVPLVSHVGTHIDKIIEYQSTEIAARFAKLATDRLEMKKYEREDEERMAQWQQQQAQLREANAIARNGIVVFAEEREKVVSGVAKGKKK</sequence>
<evidence type="ECO:0000256" key="2">
    <source>
        <dbReference type="SAM" id="MobiDB-lite"/>
    </source>
</evidence>
<reference evidence="3" key="1">
    <citation type="submission" date="2020-05" db="EMBL/GenBank/DDBJ databases">
        <title>Phylogenomic resolution of chytrid fungi.</title>
        <authorList>
            <person name="Stajich J.E."/>
            <person name="Amses K."/>
            <person name="Simmons R."/>
            <person name="Seto K."/>
            <person name="Myers J."/>
            <person name="Bonds A."/>
            <person name="Quandt C.A."/>
            <person name="Barry K."/>
            <person name="Liu P."/>
            <person name="Grigoriev I."/>
            <person name="Longcore J.E."/>
            <person name="James T.Y."/>
        </authorList>
    </citation>
    <scope>NUCLEOTIDE SEQUENCE</scope>
    <source>
        <strain evidence="3">JEL0513</strain>
    </source>
</reference>
<organism evidence="3 4">
    <name type="scientific">Physocladia obscura</name>
    <dbReference type="NCBI Taxonomy" id="109957"/>
    <lineage>
        <taxon>Eukaryota</taxon>
        <taxon>Fungi</taxon>
        <taxon>Fungi incertae sedis</taxon>
        <taxon>Chytridiomycota</taxon>
        <taxon>Chytridiomycota incertae sedis</taxon>
        <taxon>Chytridiomycetes</taxon>
        <taxon>Chytridiales</taxon>
        <taxon>Chytriomycetaceae</taxon>
        <taxon>Physocladia</taxon>
    </lineage>
</organism>
<dbReference type="Proteomes" id="UP001211907">
    <property type="component" value="Unassembled WGS sequence"/>
</dbReference>
<feature type="coiled-coil region" evidence="1">
    <location>
        <begin position="339"/>
        <end position="366"/>
    </location>
</feature>
<comment type="caution">
    <text evidence="3">The sequence shown here is derived from an EMBL/GenBank/DDBJ whole genome shotgun (WGS) entry which is preliminary data.</text>
</comment>
<dbReference type="EMBL" id="JADGJH010000353">
    <property type="protein sequence ID" value="KAJ3130788.1"/>
    <property type="molecule type" value="Genomic_DNA"/>
</dbReference>
<dbReference type="Pfam" id="PF14769">
    <property type="entry name" value="CLAMP"/>
    <property type="match status" value="1"/>
</dbReference>